<sequence>MAFRFTGTTPEFQQLYDFTIASGQFISEVNIARRDTVVVLGSKTAEDLFGSDDPVGQQVKM</sequence>
<protein>
    <recommendedName>
        <fullName evidence="1">MacB-like periplasmic core domain-containing protein</fullName>
    </recommendedName>
</protein>
<comment type="caution">
    <text evidence="2">The sequence shown here is derived from an EMBL/GenBank/DDBJ whole genome shotgun (WGS) entry which is preliminary data.</text>
</comment>
<organism evidence="2">
    <name type="scientific">marine sediment metagenome</name>
    <dbReference type="NCBI Taxonomy" id="412755"/>
    <lineage>
        <taxon>unclassified sequences</taxon>
        <taxon>metagenomes</taxon>
        <taxon>ecological metagenomes</taxon>
    </lineage>
</organism>
<dbReference type="Pfam" id="PF12704">
    <property type="entry name" value="MacB_PCD"/>
    <property type="match status" value="1"/>
</dbReference>
<evidence type="ECO:0000259" key="1">
    <source>
        <dbReference type="Pfam" id="PF12704"/>
    </source>
</evidence>
<dbReference type="EMBL" id="BART01037821">
    <property type="protein sequence ID" value="GAH11349.1"/>
    <property type="molecule type" value="Genomic_DNA"/>
</dbReference>
<dbReference type="AlphaFoldDB" id="X1E2E9"/>
<gene>
    <name evidence="2" type="ORF">S01H4_63073</name>
</gene>
<evidence type="ECO:0000313" key="2">
    <source>
        <dbReference type="EMBL" id="GAH11349.1"/>
    </source>
</evidence>
<reference evidence="2" key="1">
    <citation type="journal article" date="2014" name="Front. Microbiol.">
        <title>High frequency of phylogenetically diverse reductive dehalogenase-homologous genes in deep subseafloor sedimentary metagenomes.</title>
        <authorList>
            <person name="Kawai M."/>
            <person name="Futagami T."/>
            <person name="Toyoda A."/>
            <person name="Takaki Y."/>
            <person name="Nishi S."/>
            <person name="Hori S."/>
            <person name="Arai W."/>
            <person name="Tsubouchi T."/>
            <person name="Morono Y."/>
            <person name="Uchiyama I."/>
            <person name="Ito T."/>
            <person name="Fujiyama A."/>
            <person name="Inagaki F."/>
            <person name="Takami H."/>
        </authorList>
    </citation>
    <scope>NUCLEOTIDE SEQUENCE</scope>
    <source>
        <strain evidence="2">Expedition CK06-06</strain>
    </source>
</reference>
<name>X1E2E9_9ZZZZ</name>
<feature type="domain" description="MacB-like periplasmic core" evidence="1">
    <location>
        <begin position="5"/>
        <end position="60"/>
    </location>
</feature>
<dbReference type="InterPro" id="IPR025857">
    <property type="entry name" value="MacB_PCD"/>
</dbReference>
<feature type="non-terminal residue" evidence="2">
    <location>
        <position position="61"/>
    </location>
</feature>
<accession>X1E2E9</accession>
<proteinExistence type="predicted"/>